<feature type="region of interest" description="Disordered" evidence="8">
    <location>
        <begin position="1"/>
        <end position="76"/>
    </location>
</feature>
<dbReference type="AlphaFoldDB" id="A0AAV7ZQ85"/>
<feature type="transmembrane region" description="Helical" evidence="7">
    <location>
        <begin position="244"/>
        <end position="264"/>
    </location>
</feature>
<accession>A0AAV7ZQ85</accession>
<evidence type="ECO:0000256" key="7">
    <source>
        <dbReference type="RuleBase" id="RU079119"/>
    </source>
</evidence>
<dbReference type="InterPro" id="IPR001594">
    <property type="entry name" value="Palmitoyltrfase_DHHC"/>
</dbReference>
<evidence type="ECO:0000256" key="4">
    <source>
        <dbReference type="ARBA" id="ARBA00022989"/>
    </source>
</evidence>
<feature type="transmembrane region" description="Helical" evidence="7">
    <location>
        <begin position="143"/>
        <end position="161"/>
    </location>
</feature>
<comment type="similarity">
    <text evidence="7">Belongs to the DHHC palmitoyltransferase family.</text>
</comment>
<evidence type="ECO:0000256" key="5">
    <source>
        <dbReference type="ARBA" id="ARBA00023136"/>
    </source>
</evidence>
<dbReference type="EC" id="2.3.1.225" evidence="7"/>
<dbReference type="EMBL" id="JANTQA010000023">
    <property type="protein sequence ID" value="KAJ3444173.1"/>
    <property type="molecule type" value="Genomic_DNA"/>
</dbReference>
<proteinExistence type="inferred from homology"/>
<feature type="compositionally biased region" description="Polar residues" evidence="8">
    <location>
        <begin position="52"/>
        <end position="61"/>
    </location>
</feature>
<evidence type="ECO:0000256" key="2">
    <source>
        <dbReference type="ARBA" id="ARBA00022679"/>
    </source>
</evidence>
<dbReference type="GO" id="GO:0019706">
    <property type="term" value="F:protein-cysteine S-palmitoyltransferase activity"/>
    <property type="evidence" value="ECO:0007669"/>
    <property type="project" value="UniProtKB-EC"/>
</dbReference>
<evidence type="ECO:0000313" key="11">
    <source>
        <dbReference type="Proteomes" id="UP001146793"/>
    </source>
</evidence>
<protein>
    <recommendedName>
        <fullName evidence="7">Palmitoyltransferase</fullName>
        <ecNumber evidence="7">2.3.1.225</ecNumber>
    </recommendedName>
</protein>
<dbReference type="Proteomes" id="UP001146793">
    <property type="component" value="Unassembled WGS sequence"/>
</dbReference>
<evidence type="ECO:0000256" key="3">
    <source>
        <dbReference type="ARBA" id="ARBA00022692"/>
    </source>
</evidence>
<comment type="subcellular location">
    <subcellularLocation>
        <location evidence="1">Membrane</location>
        <topology evidence="1">Multi-pass membrane protein</topology>
    </subcellularLocation>
</comment>
<keyword evidence="3 7" id="KW-0812">Transmembrane</keyword>
<feature type="domain" description="Palmitoyltransferase DHHC" evidence="9">
    <location>
        <begin position="202"/>
        <end position="311"/>
    </location>
</feature>
<feature type="transmembrane region" description="Helical" evidence="7">
    <location>
        <begin position="270"/>
        <end position="293"/>
    </location>
</feature>
<evidence type="ECO:0000256" key="1">
    <source>
        <dbReference type="ARBA" id="ARBA00004141"/>
    </source>
</evidence>
<evidence type="ECO:0000259" key="9">
    <source>
        <dbReference type="Pfam" id="PF01529"/>
    </source>
</evidence>
<dbReference type="Pfam" id="PF01529">
    <property type="entry name" value="DHHC"/>
    <property type="match status" value="1"/>
</dbReference>
<dbReference type="GO" id="GO:0016020">
    <property type="term" value="C:membrane"/>
    <property type="evidence" value="ECO:0007669"/>
    <property type="project" value="UniProtKB-SubCell"/>
</dbReference>
<keyword evidence="5 7" id="KW-0472">Membrane</keyword>
<reference evidence="10" key="1">
    <citation type="submission" date="2022-08" db="EMBL/GenBank/DDBJ databases">
        <title>Novel sulphate-reducing endosymbionts in the free-living metamonad Anaeramoeba.</title>
        <authorList>
            <person name="Jerlstrom-Hultqvist J."/>
            <person name="Cepicka I."/>
            <person name="Gallot-Lavallee L."/>
            <person name="Salas-Leiva D."/>
            <person name="Curtis B.A."/>
            <person name="Zahonova K."/>
            <person name="Pipaliya S."/>
            <person name="Dacks J."/>
            <person name="Roger A.J."/>
        </authorList>
    </citation>
    <scope>NUCLEOTIDE SEQUENCE</scope>
    <source>
        <strain evidence="10">Busselton2</strain>
    </source>
</reference>
<keyword evidence="6 7" id="KW-0012">Acyltransferase</keyword>
<comment type="catalytic activity">
    <reaction evidence="7">
        <text>L-cysteinyl-[protein] + hexadecanoyl-CoA = S-hexadecanoyl-L-cysteinyl-[protein] + CoA</text>
        <dbReference type="Rhea" id="RHEA:36683"/>
        <dbReference type="Rhea" id="RHEA-COMP:10131"/>
        <dbReference type="Rhea" id="RHEA-COMP:11032"/>
        <dbReference type="ChEBI" id="CHEBI:29950"/>
        <dbReference type="ChEBI" id="CHEBI:57287"/>
        <dbReference type="ChEBI" id="CHEBI:57379"/>
        <dbReference type="ChEBI" id="CHEBI:74151"/>
        <dbReference type="EC" id="2.3.1.225"/>
    </reaction>
</comment>
<comment type="domain">
    <text evidence="7">The DHHC domain is required for palmitoyltransferase activity.</text>
</comment>
<evidence type="ECO:0000313" key="10">
    <source>
        <dbReference type="EMBL" id="KAJ3444173.1"/>
    </source>
</evidence>
<evidence type="ECO:0000256" key="6">
    <source>
        <dbReference type="ARBA" id="ARBA00023315"/>
    </source>
</evidence>
<keyword evidence="4 7" id="KW-1133">Transmembrane helix</keyword>
<feature type="transmembrane region" description="Helical" evidence="7">
    <location>
        <begin position="111"/>
        <end position="134"/>
    </location>
</feature>
<name>A0AAV7ZQ85_9EUKA</name>
<gene>
    <name evidence="10" type="ORF">M0812_10024</name>
</gene>
<organism evidence="10 11">
    <name type="scientific">Anaeramoeba flamelloides</name>
    <dbReference type="NCBI Taxonomy" id="1746091"/>
    <lineage>
        <taxon>Eukaryota</taxon>
        <taxon>Metamonada</taxon>
        <taxon>Anaeramoebidae</taxon>
        <taxon>Anaeramoeba</taxon>
    </lineage>
</organism>
<feature type="transmembrane region" description="Helical" evidence="7">
    <location>
        <begin position="214"/>
        <end position="237"/>
    </location>
</feature>
<dbReference type="PANTHER" id="PTHR12246">
    <property type="entry name" value="PALMITOYLTRANSFERASE ZDHHC16"/>
    <property type="match status" value="1"/>
</dbReference>
<feature type="compositionally biased region" description="Polar residues" evidence="8">
    <location>
        <begin position="21"/>
        <end position="41"/>
    </location>
</feature>
<comment type="caution">
    <text evidence="10">The sequence shown here is derived from an EMBL/GenBank/DDBJ whole genome shotgun (WGS) entry which is preliminary data.</text>
</comment>
<sequence length="364" mass="42686">MSEDQKGQTLIENHKDKHNKSGSVEKTSATSETSDPSISDNELNKNKLNYEIQPQPSNKSNSTDKEKEGNFKTTKNKPQSNLVYKCLCLKKYKHNQEKYYVCGHVPLHLRLLLPSFLTFCCLIYTTFSTNYFIFEMKKDTKRLVFLCIYNFFTLMGTISYFRTLLKNPGFVPISYREENEGIPPDLYDFPIGEEQHNIWREGPRPPRSRYSETFHALILKADHICFLVGTFVAIYNYKFFMLSLFYFTLNSILTIIILLDYLFGVVEVKLIFLSVFTGILAIMFFFFLGKILITHIYLISKNLSWLENLQKQNEIKDGEEFVNPYNLGCWKNYKQALGKYWIFWFLPVRIGIESDGYSFKTNDL</sequence>
<keyword evidence="2 7" id="KW-0808">Transferase</keyword>
<evidence type="ECO:0000256" key="8">
    <source>
        <dbReference type="SAM" id="MobiDB-lite"/>
    </source>
</evidence>
<dbReference type="PROSITE" id="PS50216">
    <property type="entry name" value="DHHC"/>
    <property type="match status" value="1"/>
</dbReference>
<dbReference type="InterPro" id="IPR039859">
    <property type="entry name" value="PFA4/ZDH16/20/ERF2-like"/>
</dbReference>